<dbReference type="Pfam" id="PF00023">
    <property type="entry name" value="Ank"/>
    <property type="match status" value="1"/>
</dbReference>
<feature type="region of interest" description="Disordered" evidence="1">
    <location>
        <begin position="19"/>
        <end position="53"/>
    </location>
</feature>
<feature type="compositionally biased region" description="Polar residues" evidence="1">
    <location>
        <begin position="19"/>
        <end position="33"/>
    </location>
</feature>
<evidence type="ECO:0000256" key="1">
    <source>
        <dbReference type="SAM" id="MobiDB-lite"/>
    </source>
</evidence>
<dbReference type="InterPro" id="IPR036770">
    <property type="entry name" value="Ankyrin_rpt-contain_sf"/>
</dbReference>
<dbReference type="AlphaFoldDB" id="A0AAD6N887"/>
<evidence type="ECO:0000313" key="3">
    <source>
        <dbReference type="Proteomes" id="UP001219568"/>
    </source>
</evidence>
<sequence length="180" mass="19657">MPGCLPLFVRWLKRDHLTRQTSSDRGFQETPTTIRHGPDLSPHSNRNGERGLDAPAATLNAHCADGVTANDELPPPPPYQTTPLETLPYGDEIETEAILEQSAIPDKKCNLGSALLEAIREGHIDSSVKMLREGADPDAKDFYGFALTQAIRGGYEKVVTELLRRGADSGVKDSTVLRSH</sequence>
<evidence type="ECO:0000313" key="2">
    <source>
        <dbReference type="EMBL" id="KAJ6041582.1"/>
    </source>
</evidence>
<organism evidence="2 3">
    <name type="scientific">Penicillium canescens</name>
    <dbReference type="NCBI Taxonomy" id="5083"/>
    <lineage>
        <taxon>Eukaryota</taxon>
        <taxon>Fungi</taxon>
        <taxon>Dikarya</taxon>
        <taxon>Ascomycota</taxon>
        <taxon>Pezizomycotina</taxon>
        <taxon>Eurotiomycetes</taxon>
        <taxon>Eurotiomycetidae</taxon>
        <taxon>Eurotiales</taxon>
        <taxon>Aspergillaceae</taxon>
        <taxon>Penicillium</taxon>
    </lineage>
</organism>
<reference evidence="2" key="2">
    <citation type="submission" date="2023-01" db="EMBL/GenBank/DDBJ databases">
        <authorList>
            <person name="Petersen C."/>
        </authorList>
    </citation>
    <scope>NUCLEOTIDE SEQUENCE</scope>
    <source>
        <strain evidence="2">IBT 15450</strain>
    </source>
</reference>
<reference evidence="2" key="1">
    <citation type="journal article" date="2023" name="IMA Fungus">
        <title>Comparative genomic study of the Penicillium genus elucidates a diverse pangenome and 15 lateral gene transfer events.</title>
        <authorList>
            <person name="Petersen C."/>
            <person name="Sorensen T."/>
            <person name="Nielsen M.R."/>
            <person name="Sondergaard T.E."/>
            <person name="Sorensen J.L."/>
            <person name="Fitzpatrick D.A."/>
            <person name="Frisvad J.C."/>
            <person name="Nielsen K.L."/>
        </authorList>
    </citation>
    <scope>NUCLEOTIDE SEQUENCE</scope>
    <source>
        <strain evidence="2">IBT 15450</strain>
    </source>
</reference>
<keyword evidence="3" id="KW-1185">Reference proteome</keyword>
<gene>
    <name evidence="2" type="ORF">N7460_006972</name>
</gene>
<accession>A0AAD6N887</accession>
<dbReference type="InterPro" id="IPR002110">
    <property type="entry name" value="Ankyrin_rpt"/>
</dbReference>
<dbReference type="SUPFAM" id="SSF48403">
    <property type="entry name" value="Ankyrin repeat"/>
    <property type="match status" value="1"/>
</dbReference>
<comment type="caution">
    <text evidence="2">The sequence shown here is derived from an EMBL/GenBank/DDBJ whole genome shotgun (WGS) entry which is preliminary data.</text>
</comment>
<dbReference type="Gene3D" id="1.25.40.20">
    <property type="entry name" value="Ankyrin repeat-containing domain"/>
    <property type="match status" value="1"/>
</dbReference>
<name>A0AAD6N887_PENCN</name>
<proteinExistence type="predicted"/>
<protein>
    <recommendedName>
        <fullName evidence="4">Ankyrin repeat protein</fullName>
    </recommendedName>
</protein>
<evidence type="ECO:0008006" key="4">
    <source>
        <dbReference type="Google" id="ProtNLM"/>
    </source>
</evidence>
<dbReference type="Proteomes" id="UP001219568">
    <property type="component" value="Unassembled WGS sequence"/>
</dbReference>
<dbReference type="EMBL" id="JAQJZL010000005">
    <property type="protein sequence ID" value="KAJ6041582.1"/>
    <property type="molecule type" value="Genomic_DNA"/>
</dbReference>